<accession>A0A166JNK7</accession>
<dbReference type="STRING" id="436010.A0A166JNK7"/>
<evidence type="ECO:0000256" key="1">
    <source>
        <dbReference type="SAM" id="MobiDB-lite"/>
    </source>
</evidence>
<dbReference type="PANTHER" id="PTHR22734">
    <property type="entry name" value="U3 SMALL NUCLEOLAR RIBONUCLEOPROTEIN PROTEIN IMP4"/>
    <property type="match status" value="1"/>
</dbReference>
<dbReference type="InterPro" id="IPR044281">
    <property type="entry name" value="IMP4/RPF1"/>
</dbReference>
<dbReference type="PANTHER" id="PTHR22734:SF3">
    <property type="entry name" value="RIBOSOME PRODUCTION FACTOR 1"/>
    <property type="match status" value="1"/>
</dbReference>
<dbReference type="OrthoDB" id="264354at2759"/>
<sequence>MAPTSRFEPSTIKNKFKREDIAQKNKKAKNQQKLQKRLAQAKLEANDPAAKAKRLAENVPRTLDNTRTFDPSILTADPAASTSGQPDEAALDIAADPFAAFFAPPDDADPFAPTKVLITTGPKASKTTYDFCDELVGVIPGAEFIRRKRGKGFEMGRIAGWAATRGYSCLYVVNEDTKKPNAITMVHLPNGPTAYFKLTSVELTKEIFGHARATPHNPELVLNGFVTRLGHAVGRMFQTLFPPMPEFQGRQVVTLHCQRDFLFFRRHRYAFRSEEKVALQEIGPRFTLKLRSLRKGLPAVQNFGEAPKVTEIQVGDLEAQEEVRDSGAAAPPQGEIVDEVMAGADDAAAPTDVAPKTKTIIKPPTQDEFLWVWKPELDITRRTFFL</sequence>
<gene>
    <name evidence="3" type="ORF">FIBSPDRAFT_860965</name>
</gene>
<dbReference type="GO" id="GO:0042134">
    <property type="term" value="F:rRNA primary transcript binding"/>
    <property type="evidence" value="ECO:0007669"/>
    <property type="project" value="InterPro"/>
</dbReference>
<reference evidence="3 4" key="1">
    <citation type="journal article" date="2016" name="Mol. Biol. Evol.">
        <title>Comparative Genomics of Early-Diverging Mushroom-Forming Fungi Provides Insights into the Origins of Lignocellulose Decay Capabilities.</title>
        <authorList>
            <person name="Nagy L.G."/>
            <person name="Riley R."/>
            <person name="Tritt A."/>
            <person name="Adam C."/>
            <person name="Daum C."/>
            <person name="Floudas D."/>
            <person name="Sun H."/>
            <person name="Yadav J.S."/>
            <person name="Pangilinan J."/>
            <person name="Larsson K.H."/>
            <person name="Matsuura K."/>
            <person name="Barry K."/>
            <person name="Labutti K."/>
            <person name="Kuo R."/>
            <person name="Ohm R.A."/>
            <person name="Bhattacharya S.S."/>
            <person name="Shirouzu T."/>
            <person name="Yoshinaga Y."/>
            <person name="Martin F.M."/>
            <person name="Grigoriev I.V."/>
            <person name="Hibbett D.S."/>
        </authorList>
    </citation>
    <scope>NUCLEOTIDE SEQUENCE [LARGE SCALE GENOMIC DNA]</scope>
    <source>
        <strain evidence="3 4">CBS 109695</strain>
    </source>
</reference>
<dbReference type="PROSITE" id="PS50833">
    <property type="entry name" value="BRIX"/>
    <property type="match status" value="1"/>
</dbReference>
<dbReference type="GO" id="GO:0000460">
    <property type="term" value="P:maturation of 5.8S rRNA"/>
    <property type="evidence" value="ECO:0007669"/>
    <property type="project" value="TreeGrafter"/>
</dbReference>
<dbReference type="SMART" id="SM00879">
    <property type="entry name" value="Brix"/>
    <property type="match status" value="1"/>
</dbReference>
<evidence type="ECO:0000313" key="4">
    <source>
        <dbReference type="Proteomes" id="UP000076532"/>
    </source>
</evidence>
<dbReference type="GO" id="GO:0005730">
    <property type="term" value="C:nucleolus"/>
    <property type="evidence" value="ECO:0007669"/>
    <property type="project" value="TreeGrafter"/>
</dbReference>
<dbReference type="Pfam" id="PF04427">
    <property type="entry name" value="Brix"/>
    <property type="match status" value="1"/>
</dbReference>
<feature type="domain" description="Brix" evidence="2">
    <location>
        <begin position="114"/>
        <end position="299"/>
    </location>
</feature>
<dbReference type="GO" id="GO:0030687">
    <property type="term" value="C:preribosome, large subunit precursor"/>
    <property type="evidence" value="ECO:0007669"/>
    <property type="project" value="TreeGrafter"/>
</dbReference>
<feature type="region of interest" description="Disordered" evidence="1">
    <location>
        <begin position="1"/>
        <end position="37"/>
    </location>
</feature>
<proteinExistence type="predicted"/>
<name>A0A166JNK7_9AGAM</name>
<protein>
    <submittedName>
        <fullName evidence="3">Brix-domain-containing protein</fullName>
    </submittedName>
</protein>
<dbReference type="GO" id="GO:0000470">
    <property type="term" value="P:maturation of LSU-rRNA"/>
    <property type="evidence" value="ECO:0007669"/>
    <property type="project" value="TreeGrafter"/>
</dbReference>
<evidence type="ECO:0000313" key="3">
    <source>
        <dbReference type="EMBL" id="KZP21051.1"/>
    </source>
</evidence>
<dbReference type="AlphaFoldDB" id="A0A166JNK7"/>
<dbReference type="SUPFAM" id="SSF52954">
    <property type="entry name" value="Class II aaRS ABD-related"/>
    <property type="match status" value="1"/>
</dbReference>
<dbReference type="Proteomes" id="UP000076532">
    <property type="component" value="Unassembled WGS sequence"/>
</dbReference>
<dbReference type="Gene3D" id="3.40.50.10480">
    <property type="entry name" value="Probable brix-domain ribosomal biogenesis protein"/>
    <property type="match status" value="1"/>
</dbReference>
<feature type="non-terminal residue" evidence="3">
    <location>
        <position position="1"/>
    </location>
</feature>
<feature type="region of interest" description="Disordered" evidence="1">
    <location>
        <begin position="64"/>
        <end position="86"/>
    </location>
</feature>
<feature type="compositionally biased region" description="Basic residues" evidence="1">
    <location>
        <begin position="24"/>
        <end position="36"/>
    </location>
</feature>
<organism evidence="3 4">
    <name type="scientific">Athelia psychrophila</name>
    <dbReference type="NCBI Taxonomy" id="1759441"/>
    <lineage>
        <taxon>Eukaryota</taxon>
        <taxon>Fungi</taxon>
        <taxon>Dikarya</taxon>
        <taxon>Basidiomycota</taxon>
        <taxon>Agaricomycotina</taxon>
        <taxon>Agaricomycetes</taxon>
        <taxon>Agaricomycetidae</taxon>
        <taxon>Atheliales</taxon>
        <taxon>Atheliaceae</taxon>
        <taxon>Athelia</taxon>
    </lineage>
</organism>
<dbReference type="EMBL" id="KV417550">
    <property type="protein sequence ID" value="KZP21051.1"/>
    <property type="molecule type" value="Genomic_DNA"/>
</dbReference>
<keyword evidence="4" id="KW-1185">Reference proteome</keyword>
<evidence type="ECO:0000259" key="2">
    <source>
        <dbReference type="PROSITE" id="PS50833"/>
    </source>
</evidence>
<dbReference type="InterPro" id="IPR007109">
    <property type="entry name" value="Brix"/>
</dbReference>